<comment type="caution">
    <text evidence="1">The sequence shown here is derived from an EMBL/GenBank/DDBJ whole genome shotgun (WGS) entry which is preliminary data.</text>
</comment>
<dbReference type="Proteomes" id="UP000280434">
    <property type="component" value="Unassembled WGS sequence"/>
</dbReference>
<name>A0A494XAP2_9BURK</name>
<keyword evidence="2" id="KW-1185">Reference proteome</keyword>
<proteinExistence type="predicted"/>
<sequence>MQVENEETIEAQSARTEALLEGIQQRFSFVRVICFDSCICQSPWVTGSSTTHRRLNGAAPRISSQSAFLISHFRCACSSAVLGEACRRALPFLFIRPLVPRLRAGACRAIRYPKPTLASAPATTMRFH</sequence>
<accession>A0A494XAP2</accession>
<reference evidence="1 2" key="1">
    <citation type="submission" date="2018-10" db="EMBL/GenBank/DDBJ databases">
        <title>Paraburkholderia sp. 7MK8-2, isolated from soil.</title>
        <authorList>
            <person name="Gao Z.-H."/>
            <person name="Qiu L.-H."/>
        </authorList>
    </citation>
    <scope>NUCLEOTIDE SEQUENCE [LARGE SCALE GENOMIC DNA]</scope>
    <source>
        <strain evidence="1 2">7MK8-2</strain>
    </source>
</reference>
<dbReference type="EMBL" id="RBZV01000009">
    <property type="protein sequence ID" value="RKP45526.1"/>
    <property type="molecule type" value="Genomic_DNA"/>
</dbReference>
<protein>
    <submittedName>
        <fullName evidence="1">Uncharacterized protein</fullName>
    </submittedName>
</protein>
<dbReference type="AlphaFoldDB" id="A0A494XAP2"/>
<evidence type="ECO:0000313" key="2">
    <source>
        <dbReference type="Proteomes" id="UP000280434"/>
    </source>
</evidence>
<gene>
    <name evidence="1" type="ORF">D7S89_19415</name>
</gene>
<organism evidence="1 2">
    <name type="scientific">Trinickia fusca</name>
    <dbReference type="NCBI Taxonomy" id="2419777"/>
    <lineage>
        <taxon>Bacteria</taxon>
        <taxon>Pseudomonadati</taxon>
        <taxon>Pseudomonadota</taxon>
        <taxon>Betaproteobacteria</taxon>
        <taxon>Burkholderiales</taxon>
        <taxon>Burkholderiaceae</taxon>
        <taxon>Trinickia</taxon>
    </lineage>
</organism>
<evidence type="ECO:0000313" key="1">
    <source>
        <dbReference type="EMBL" id="RKP45526.1"/>
    </source>
</evidence>